<evidence type="ECO:0000256" key="1">
    <source>
        <dbReference type="ARBA" id="ARBA00022468"/>
    </source>
</evidence>
<dbReference type="Proteomes" id="UP001530293">
    <property type="component" value="Unassembled WGS sequence"/>
</dbReference>
<organism evidence="4 5">
    <name type="scientific">Discostella pseudostelligera</name>
    <dbReference type="NCBI Taxonomy" id="259834"/>
    <lineage>
        <taxon>Eukaryota</taxon>
        <taxon>Sar</taxon>
        <taxon>Stramenopiles</taxon>
        <taxon>Ochrophyta</taxon>
        <taxon>Bacillariophyta</taxon>
        <taxon>Coscinodiscophyceae</taxon>
        <taxon>Thalassiosirophycidae</taxon>
        <taxon>Stephanodiscales</taxon>
        <taxon>Stephanodiscaceae</taxon>
        <taxon>Discostella</taxon>
    </lineage>
</organism>
<feature type="region of interest" description="Disordered" evidence="2">
    <location>
        <begin position="1898"/>
        <end position="1917"/>
    </location>
</feature>
<feature type="compositionally biased region" description="Gly residues" evidence="2">
    <location>
        <begin position="9"/>
        <end position="20"/>
    </location>
</feature>
<dbReference type="Gene3D" id="3.40.50.11210">
    <property type="entry name" value="Rap/Ran-GAP"/>
    <property type="match status" value="1"/>
</dbReference>
<evidence type="ECO:0000256" key="2">
    <source>
        <dbReference type="SAM" id="MobiDB-lite"/>
    </source>
</evidence>
<feature type="compositionally biased region" description="Polar residues" evidence="2">
    <location>
        <begin position="49"/>
        <end position="59"/>
    </location>
</feature>
<feature type="region of interest" description="Disordered" evidence="2">
    <location>
        <begin position="1392"/>
        <end position="1411"/>
    </location>
</feature>
<protein>
    <recommendedName>
        <fullName evidence="3">Rap-GAP domain-containing protein</fullName>
    </recommendedName>
</protein>
<dbReference type="InterPro" id="IPR000331">
    <property type="entry name" value="Rap/Ran_GAP_dom"/>
</dbReference>
<keyword evidence="1" id="KW-0343">GTPase activation</keyword>
<feature type="region of interest" description="Disordered" evidence="2">
    <location>
        <begin position="254"/>
        <end position="275"/>
    </location>
</feature>
<evidence type="ECO:0000313" key="4">
    <source>
        <dbReference type="EMBL" id="KAL3772272.1"/>
    </source>
</evidence>
<feature type="region of interest" description="Disordered" evidence="2">
    <location>
        <begin position="1"/>
        <end position="79"/>
    </location>
</feature>
<gene>
    <name evidence="4" type="ORF">ACHAWU_005323</name>
</gene>
<dbReference type="EMBL" id="JALLBG020000013">
    <property type="protein sequence ID" value="KAL3772272.1"/>
    <property type="molecule type" value="Genomic_DNA"/>
</dbReference>
<dbReference type="GO" id="GO:0005096">
    <property type="term" value="F:GTPase activator activity"/>
    <property type="evidence" value="ECO:0007669"/>
    <property type="project" value="UniProtKB-KW"/>
</dbReference>
<feature type="compositionally biased region" description="Acidic residues" evidence="2">
    <location>
        <begin position="67"/>
        <end position="78"/>
    </location>
</feature>
<dbReference type="PROSITE" id="PS50085">
    <property type="entry name" value="RAPGAP"/>
    <property type="match status" value="1"/>
</dbReference>
<feature type="compositionally biased region" description="Low complexity" evidence="2">
    <location>
        <begin position="342"/>
        <end position="356"/>
    </location>
</feature>
<dbReference type="SUPFAM" id="SSF111347">
    <property type="entry name" value="Rap/Ran-GAP"/>
    <property type="match status" value="1"/>
</dbReference>
<evidence type="ECO:0000259" key="3">
    <source>
        <dbReference type="PROSITE" id="PS50085"/>
    </source>
</evidence>
<sequence length="2260" mass="251854">MPRRSLFRSGGGDGGSGGAGKSKKQLKRQHDVKLHQQASPSSIEPHGPQPTTLFHSQGHASASASAADDDDDGDGDDDELHKFIDQLYHQNPTQSPVSKLSLLPHYGSQLRTEADVHSQQYLSETGSQPYKVESESMQPYTNQQLPPNNRVHRRGMQKHHMASALAVEDAVDEIWRCRIDDFRSASLAIQNLRLAIIADWENRQMNDRENNTTMMANNSKFTYDPSDTFLSLQGATLRFHAQFEVMKAERDADQLSRKTGAQHTGDESVADSTTVTTNCQSLNGVEWELTEQAAWEVWEEAIRASAALAHTCVGPAWRRQLKLRRQLIRERLPHQQFEDVQSSGSGEQIMSSSSFSPDIAKRPPSESRSSACERSVDSSIWEPLTDILDMASCMIPEVLPAAMIRFSASVLETSIPPLRAEDTRIYWDYPDKRGIALEGCERLLTSLGQHLQDERRWLRRRKRLSDAQRDLAFGLFCGGAENENNVVQFGRSCAEGRRGTSSENRWSIPGIHTPVMYMIHSWLDICQASLIRREIDERNIPYHFEELNELSTLDASEGKQDKSHDGPPPTEILLPIKMSQLGSACDYAERKVAELRKFTFWGELIDASNFDWWYTLRVLRDCSDLVSAGWQPPPSERAGEQIILNLIQIAERGIESFAEGTNGKSELHDEQLRKGRLVACSCASESLVAMKTLAAREAIPQSALRPLAVSLCRLIYIAETAISSVSNCESDTVQEGDALLEKEILIQQTFVASSSAELLSVLLARETTACPTTEVLMEAVNIDLSVEITENNRVEVEKYAKIASVAIRALSSAMWGDPPSVTGVPLLRFFWEPVIDIFGSLSSTHFHGSNDETNAKFYIAGHETTVILFDECCPSLRGVKGPLLDVVFEIMFAIQRLLRNPNLATLCSTEWESLVKSIDVGVSPWLLFNGDESSSSANEIRLEAIAIFSQITSFLSSISTASVHPIVDDNAREYLHLFCLRKIAPLLHMERLIATPPMYPAMVGDDATMLAISVIKSWSVIRYLPFKEGDWARRARHLLAEAFLIPKSQSMNECMYIGGYIHHPLVRLEALKSLFNDESIADAHSTAHSVSKSDASAGSMKSRTFPPAISIFSLTMNMRELHLVLVNSIILPRLEEILFATTSNLETTGCQPNQHKRKSLPLECCAIIENEFLLRRFAVKVLGMLFRSRTGESEKRHHFIELLRSVATATPYGILDWIRNTERSVLCPADFIRTCGVSRWEEMKLKLEAIRQIEACLDATFSSLPHLHANVPDILNALCRTARFYSIEHEVDVELKYPAVGRLMMTLASVLPLSRLSCARNGQGILMPRQYVARNIPKDIVTVLSGNEGFYNISPTVFNESLQIESGDNCFDANHGDLAPFVYVRQHENNQWTGNESTQSIRRQDSRPMDGKQGTLVDFEPVASVIKHVLCDVSNSSTHLLDEGMDHLFEVVSPSSISELPSVLCTISYTILSLLLSHGMSFPGTDDLPWLDIDNSSPDIAGGEKVLVSRSQAVSDFAGVLGYVIVSQIGDESNNMQLSRTVCSVLVQMSKSESRQVVQHACSGLISILSSLRLSSGGLSTIDEMHDAALSDCAVSFVEYVSCVLRRGATSSSQVLIPLIDALREIIVCSGCLFELPMNFRLQAFLLLFQPSHDRFEVKVVAFQAAVAIINTTSPADARLMMCFASGPDKNAKVPKESRIQPLLIDLLRFRLISARLRTTSVSCFEKKYHRPSKVHNRLAREALSLETFPVDVDNLGRPKVSAWKVGNTILTLRLGSKQYSGWLEVVIRSPCSRIRRLVQWKKEFIIERPGSTLPFWEQLHPRPRDSGDKSVAVQNVLSDLKREKMLTNLARATSVIARFDSLFDGTSSNTSSRHEVDGINFHATMKSDVKSFLRQNPQFRNRNSTNEEKRSDGRQAVVGSSRFKRTFSDGHLASLSMSQHENLRGRSRSVFSWLQLATCRDDIDADVIHELEMMGFSPLALGIPANLIGPTSFSDLSVYDKLMPFTVGSNFNRAISILDRITPFQTHRVGLLYGGPFSSSSCDSNNNNGDKFLTATQAPTDFWEFANELGDLVPVRHCKYFSGGLDSSESLSDGSFAFVWFGCNGGSCELNDPIFVDSMVFFHTVTLMPNRITNRKRHVGNDVVHIVYGLSMNTLDVPNISGNFGFITIYVVPLDHVPMLKVSVRLKEGLDASICSVLDHLVGSWLISRRVGAHFVRNLAMVADVICQSMLEDKLGLVLNTEDRDGRIRDTVRHLAERS</sequence>
<proteinExistence type="predicted"/>
<reference evidence="4 5" key="1">
    <citation type="submission" date="2024-10" db="EMBL/GenBank/DDBJ databases">
        <title>Updated reference genomes for cyclostephanoid diatoms.</title>
        <authorList>
            <person name="Roberts W.R."/>
            <person name="Alverson A.J."/>
        </authorList>
    </citation>
    <scope>NUCLEOTIDE SEQUENCE [LARGE SCALE GENOMIC DNA]</scope>
    <source>
        <strain evidence="4 5">AJA232-27</strain>
    </source>
</reference>
<keyword evidence="5" id="KW-1185">Reference proteome</keyword>
<feature type="compositionally biased region" description="Polar residues" evidence="2">
    <location>
        <begin position="1392"/>
        <end position="1401"/>
    </location>
</feature>
<feature type="region of interest" description="Disordered" evidence="2">
    <location>
        <begin position="336"/>
        <end position="374"/>
    </location>
</feature>
<dbReference type="Pfam" id="PF02145">
    <property type="entry name" value="Rap_GAP"/>
    <property type="match status" value="1"/>
</dbReference>
<accession>A0ABD3N8C5</accession>
<comment type="caution">
    <text evidence="4">The sequence shown here is derived from an EMBL/GenBank/DDBJ whole genome shotgun (WGS) entry which is preliminary data.</text>
</comment>
<evidence type="ECO:0000313" key="5">
    <source>
        <dbReference type="Proteomes" id="UP001530293"/>
    </source>
</evidence>
<dbReference type="InterPro" id="IPR027107">
    <property type="entry name" value="Tuberin/Ral-act_asu"/>
</dbReference>
<dbReference type="PANTHER" id="PTHR10063">
    <property type="entry name" value="TUBERIN"/>
    <property type="match status" value="1"/>
</dbReference>
<dbReference type="PANTHER" id="PTHR10063:SF0">
    <property type="entry name" value="TUBERIN"/>
    <property type="match status" value="1"/>
</dbReference>
<name>A0ABD3N8C5_9STRA</name>
<dbReference type="InterPro" id="IPR035974">
    <property type="entry name" value="Rap/Ran-GAP_sf"/>
</dbReference>
<feature type="domain" description="Rap-GAP" evidence="3">
    <location>
        <begin position="2016"/>
        <end position="2260"/>
    </location>
</feature>